<reference evidence="1 2" key="2">
    <citation type="submission" date="2018-11" db="EMBL/GenBank/DDBJ databases">
        <authorList>
            <consortium name="Pathogen Informatics"/>
        </authorList>
    </citation>
    <scope>NUCLEOTIDE SEQUENCE [LARGE SCALE GENOMIC DNA]</scope>
</reference>
<protein>
    <submittedName>
        <fullName evidence="3">Hint_2 domain-containing protein</fullName>
    </submittedName>
</protein>
<gene>
    <name evidence="1" type="ORF">BTMF_LOCUS3725</name>
</gene>
<accession>A0A0R3QDJ1</accession>
<dbReference type="Proteomes" id="UP000280834">
    <property type="component" value="Unassembled WGS sequence"/>
</dbReference>
<dbReference type="AlphaFoldDB" id="A0A0R3QDJ1"/>
<name>A0A0R3QDJ1_9BILA</name>
<evidence type="ECO:0000313" key="2">
    <source>
        <dbReference type="Proteomes" id="UP000280834"/>
    </source>
</evidence>
<keyword evidence="2" id="KW-1185">Reference proteome</keyword>
<proteinExistence type="predicted"/>
<reference evidence="3" key="1">
    <citation type="submission" date="2017-02" db="UniProtKB">
        <authorList>
            <consortium name="WormBaseParasite"/>
        </authorList>
    </citation>
    <scope>IDENTIFICATION</scope>
</reference>
<evidence type="ECO:0000313" key="1">
    <source>
        <dbReference type="EMBL" id="VDO15381.1"/>
    </source>
</evidence>
<sequence length="196" mass="21732">MSKSVSGIFHPQSHKVLREEEVVAVSPGGVLDVRVDDFEAVLRISHEIVAAYWADCEGSVGQHLVRAVASQQNHALTQLRRSVETPVPDDQPLRKHFQEVAATLVPGQYVFVLEDVPADSYVVEQEVRPEMTLDVTQFYPGFGAMIATHPRAALSRPTIDRHAQAIQCGERPVVVTISHCKAWAEFIVDGHHKLRA</sequence>
<dbReference type="EMBL" id="UZAG01003465">
    <property type="protein sequence ID" value="VDO15381.1"/>
    <property type="molecule type" value="Genomic_DNA"/>
</dbReference>
<evidence type="ECO:0000313" key="3">
    <source>
        <dbReference type="WBParaSite" id="BTMF_0000442701-mRNA-1"/>
    </source>
</evidence>
<dbReference type="WBParaSite" id="BTMF_0000442701-mRNA-1">
    <property type="protein sequence ID" value="BTMF_0000442701-mRNA-1"/>
    <property type="gene ID" value="BTMF_0000442701"/>
</dbReference>
<organism evidence="3">
    <name type="scientific">Brugia timori</name>
    <dbReference type="NCBI Taxonomy" id="42155"/>
    <lineage>
        <taxon>Eukaryota</taxon>
        <taxon>Metazoa</taxon>
        <taxon>Ecdysozoa</taxon>
        <taxon>Nematoda</taxon>
        <taxon>Chromadorea</taxon>
        <taxon>Rhabditida</taxon>
        <taxon>Spirurina</taxon>
        <taxon>Spiruromorpha</taxon>
        <taxon>Filarioidea</taxon>
        <taxon>Onchocercidae</taxon>
        <taxon>Brugia</taxon>
    </lineage>
</organism>